<keyword evidence="2" id="KW-0472">Membrane</keyword>
<dbReference type="VEuPathDB" id="TrichDB:TVAG_056430"/>
<accession>A2ECK2</accession>
<dbReference type="KEGG" id="tva:4767522"/>
<keyword evidence="4" id="KW-1185">Reference proteome</keyword>
<reference evidence="3" key="1">
    <citation type="submission" date="2006-10" db="EMBL/GenBank/DDBJ databases">
        <authorList>
            <person name="Amadeo P."/>
            <person name="Zhao Q."/>
            <person name="Wortman J."/>
            <person name="Fraser-Liggett C."/>
            <person name="Carlton J."/>
        </authorList>
    </citation>
    <scope>NUCLEOTIDE SEQUENCE</scope>
    <source>
        <strain evidence="3">G3</strain>
    </source>
</reference>
<sequence length="89" mass="10409">MSPWQKNPGFNNFQNVKLTENVQGPQMPRRSTDELEPIHRRQVKQIDDSNYKDEDDVKPKKSRLPLYLILVAFLAIAFLIGYFLDTDSK</sequence>
<evidence type="ECO:0008006" key="5">
    <source>
        <dbReference type="Google" id="ProtNLM"/>
    </source>
</evidence>
<protein>
    <recommendedName>
        <fullName evidence="5">Transmembrane protein</fullName>
    </recommendedName>
</protein>
<keyword evidence="2" id="KW-1133">Transmembrane helix</keyword>
<dbReference type="VEuPathDB" id="TrichDB:TVAGG3_0881900"/>
<organism evidence="3 4">
    <name type="scientific">Trichomonas vaginalis (strain ATCC PRA-98 / G3)</name>
    <dbReference type="NCBI Taxonomy" id="412133"/>
    <lineage>
        <taxon>Eukaryota</taxon>
        <taxon>Metamonada</taxon>
        <taxon>Parabasalia</taxon>
        <taxon>Trichomonadida</taxon>
        <taxon>Trichomonadidae</taxon>
        <taxon>Trichomonas</taxon>
    </lineage>
</organism>
<feature type="transmembrane region" description="Helical" evidence="2">
    <location>
        <begin position="64"/>
        <end position="84"/>
    </location>
</feature>
<reference evidence="3" key="2">
    <citation type="journal article" date="2007" name="Science">
        <title>Draft genome sequence of the sexually transmitted pathogen Trichomonas vaginalis.</title>
        <authorList>
            <person name="Carlton J.M."/>
            <person name="Hirt R.P."/>
            <person name="Silva J.C."/>
            <person name="Delcher A.L."/>
            <person name="Schatz M."/>
            <person name="Zhao Q."/>
            <person name="Wortman J.R."/>
            <person name="Bidwell S.L."/>
            <person name="Alsmark U.C.M."/>
            <person name="Besteiro S."/>
            <person name="Sicheritz-Ponten T."/>
            <person name="Noel C.J."/>
            <person name="Dacks J.B."/>
            <person name="Foster P.G."/>
            <person name="Simillion C."/>
            <person name="Van de Peer Y."/>
            <person name="Miranda-Saavedra D."/>
            <person name="Barton G.J."/>
            <person name="Westrop G.D."/>
            <person name="Mueller S."/>
            <person name="Dessi D."/>
            <person name="Fiori P.L."/>
            <person name="Ren Q."/>
            <person name="Paulsen I."/>
            <person name="Zhang H."/>
            <person name="Bastida-Corcuera F.D."/>
            <person name="Simoes-Barbosa A."/>
            <person name="Brown M.T."/>
            <person name="Hayes R.D."/>
            <person name="Mukherjee M."/>
            <person name="Okumura C.Y."/>
            <person name="Schneider R."/>
            <person name="Smith A.J."/>
            <person name="Vanacova S."/>
            <person name="Villalvazo M."/>
            <person name="Haas B.J."/>
            <person name="Pertea M."/>
            <person name="Feldblyum T.V."/>
            <person name="Utterback T.R."/>
            <person name="Shu C.L."/>
            <person name="Osoegawa K."/>
            <person name="de Jong P.J."/>
            <person name="Hrdy I."/>
            <person name="Horvathova L."/>
            <person name="Zubacova Z."/>
            <person name="Dolezal P."/>
            <person name="Malik S.B."/>
            <person name="Logsdon J.M. Jr."/>
            <person name="Henze K."/>
            <person name="Gupta A."/>
            <person name="Wang C.C."/>
            <person name="Dunne R.L."/>
            <person name="Upcroft J.A."/>
            <person name="Upcroft P."/>
            <person name="White O."/>
            <person name="Salzberg S.L."/>
            <person name="Tang P."/>
            <person name="Chiu C.-H."/>
            <person name="Lee Y.-S."/>
            <person name="Embley T.M."/>
            <person name="Coombs G.H."/>
            <person name="Mottram J.C."/>
            <person name="Tachezy J."/>
            <person name="Fraser-Liggett C.M."/>
            <person name="Johnson P.J."/>
        </authorList>
    </citation>
    <scope>NUCLEOTIDE SEQUENCE [LARGE SCALE GENOMIC DNA]</scope>
    <source>
        <strain evidence="3">G3</strain>
    </source>
</reference>
<keyword evidence="2" id="KW-0812">Transmembrane</keyword>
<proteinExistence type="predicted"/>
<dbReference type="Proteomes" id="UP000001542">
    <property type="component" value="Unassembled WGS sequence"/>
</dbReference>
<gene>
    <name evidence="3" type="ORF">TVAG_056430</name>
</gene>
<feature type="region of interest" description="Disordered" evidence="1">
    <location>
        <begin position="1"/>
        <end position="58"/>
    </location>
</feature>
<dbReference type="AlphaFoldDB" id="A2ECK2"/>
<evidence type="ECO:0000256" key="2">
    <source>
        <dbReference type="SAM" id="Phobius"/>
    </source>
</evidence>
<feature type="compositionally biased region" description="Polar residues" evidence="1">
    <location>
        <begin position="1"/>
        <end position="24"/>
    </location>
</feature>
<feature type="compositionally biased region" description="Basic and acidic residues" evidence="1">
    <location>
        <begin position="30"/>
        <end position="58"/>
    </location>
</feature>
<dbReference type="SMR" id="A2ECK2"/>
<dbReference type="EMBL" id="DS113354">
    <property type="protein sequence ID" value="EAY09599.1"/>
    <property type="molecule type" value="Genomic_DNA"/>
</dbReference>
<evidence type="ECO:0000313" key="4">
    <source>
        <dbReference type="Proteomes" id="UP000001542"/>
    </source>
</evidence>
<name>A2ECK2_TRIV3</name>
<evidence type="ECO:0000313" key="3">
    <source>
        <dbReference type="EMBL" id="EAY09599.1"/>
    </source>
</evidence>
<evidence type="ECO:0000256" key="1">
    <source>
        <dbReference type="SAM" id="MobiDB-lite"/>
    </source>
</evidence>
<dbReference type="RefSeq" id="XP_001321822.1">
    <property type="nucleotide sequence ID" value="XM_001321787.1"/>
</dbReference>
<dbReference type="InParanoid" id="A2ECK2"/>